<evidence type="ECO:0000259" key="6">
    <source>
        <dbReference type="PROSITE" id="PS51186"/>
    </source>
</evidence>
<reference evidence="7 8" key="1">
    <citation type="submission" date="2016-02" db="EMBL/GenBank/DDBJ databases">
        <title>Comparison of Clostridium stercorarium subspecies using comparative genomics and transcriptomics.</title>
        <authorList>
            <person name="Schellenberg J."/>
            <person name="Thallinger G."/>
            <person name="Levin D.B."/>
            <person name="Zhang X."/>
            <person name="Alvare G."/>
            <person name="Fristensky B."/>
            <person name="Sparling R."/>
        </authorList>
    </citation>
    <scope>NUCLEOTIDE SEQUENCE [LARGE SCALE GENOMIC DNA]</scope>
    <source>
        <strain evidence="7 8">DSM 2910</strain>
    </source>
</reference>
<sequence>MENELTIRPMRLEDIDRVLAVEKRSFTSPWSRLMFFDELENPRARYFVAEISGRIVGYTGFWIILDEGHITNIAVDPSYRRMKIGTRLMEKIIESARSSKLRALTLEVRKSNIAAISMYKKFGFKVEGLRKNYYSDTHEDALIMWCYLDGE</sequence>
<keyword evidence="3 7" id="KW-0808">Transferase</keyword>
<dbReference type="RefSeq" id="WP_015360273.1">
    <property type="nucleotide sequence ID" value="NZ_CP014672.1"/>
</dbReference>
<protein>
    <recommendedName>
        <fullName evidence="5">[Ribosomal protein bS18]-alanine N-acetyltransferase</fullName>
        <ecNumber evidence="5">2.3.1.266</ecNumber>
    </recommendedName>
</protein>
<dbReference type="AlphaFoldDB" id="A0A1B1YGC3"/>
<dbReference type="PANTHER" id="PTHR43420:SF44">
    <property type="entry name" value="ACETYLTRANSFERASE YPEA"/>
    <property type="match status" value="1"/>
</dbReference>
<evidence type="ECO:0000313" key="8">
    <source>
        <dbReference type="Proteomes" id="UP000092971"/>
    </source>
</evidence>
<dbReference type="PANTHER" id="PTHR43420">
    <property type="entry name" value="ACETYLTRANSFERASE"/>
    <property type="match status" value="1"/>
</dbReference>
<dbReference type="PROSITE" id="PS51186">
    <property type="entry name" value="GNAT"/>
    <property type="match status" value="1"/>
</dbReference>
<evidence type="ECO:0000256" key="2">
    <source>
        <dbReference type="ARBA" id="ARBA00022490"/>
    </source>
</evidence>
<dbReference type="EC" id="2.3.1.266" evidence="5"/>
<dbReference type="OrthoDB" id="9794566at2"/>
<comment type="function">
    <text evidence="5">Acetylates the N-terminal alanine of ribosomal protein bS18.</text>
</comment>
<dbReference type="CDD" id="cd04301">
    <property type="entry name" value="NAT_SF"/>
    <property type="match status" value="1"/>
</dbReference>
<comment type="subcellular location">
    <subcellularLocation>
        <location evidence="5">Cytoplasm</location>
    </subcellularLocation>
</comment>
<keyword evidence="4" id="KW-0012">Acyltransferase</keyword>
<organism evidence="7 8">
    <name type="scientific">Thermoclostridium stercorarium subsp. thermolacticum DSM 2910</name>
    <dbReference type="NCBI Taxonomy" id="1121336"/>
    <lineage>
        <taxon>Bacteria</taxon>
        <taxon>Bacillati</taxon>
        <taxon>Bacillota</taxon>
        <taxon>Clostridia</taxon>
        <taxon>Eubacteriales</taxon>
        <taxon>Oscillospiraceae</taxon>
        <taxon>Thermoclostridium</taxon>
    </lineage>
</organism>
<keyword evidence="2 5" id="KW-0963">Cytoplasm</keyword>
<comment type="catalytic activity">
    <reaction evidence="5">
        <text>N-terminal L-alanyl-[ribosomal protein bS18] + acetyl-CoA = N-terminal N(alpha)-acetyl-L-alanyl-[ribosomal protein bS18] + CoA + H(+)</text>
        <dbReference type="Rhea" id="RHEA:43756"/>
        <dbReference type="Rhea" id="RHEA-COMP:10676"/>
        <dbReference type="Rhea" id="RHEA-COMP:10677"/>
        <dbReference type="ChEBI" id="CHEBI:15378"/>
        <dbReference type="ChEBI" id="CHEBI:57287"/>
        <dbReference type="ChEBI" id="CHEBI:57288"/>
        <dbReference type="ChEBI" id="CHEBI:64718"/>
        <dbReference type="ChEBI" id="CHEBI:83683"/>
        <dbReference type="EC" id="2.3.1.266"/>
    </reaction>
</comment>
<evidence type="ECO:0000313" key="7">
    <source>
        <dbReference type="EMBL" id="ANW99826.1"/>
    </source>
</evidence>
<dbReference type="EMBL" id="CP014672">
    <property type="protein sequence ID" value="ANW99826.1"/>
    <property type="molecule type" value="Genomic_DNA"/>
</dbReference>
<dbReference type="GO" id="GO:0005737">
    <property type="term" value="C:cytoplasm"/>
    <property type="evidence" value="ECO:0007669"/>
    <property type="project" value="UniProtKB-SubCell"/>
</dbReference>
<name>A0A1B1YGC3_THEST</name>
<dbReference type="NCBIfam" id="TIGR01575">
    <property type="entry name" value="rimI"/>
    <property type="match status" value="1"/>
</dbReference>
<dbReference type="InterPro" id="IPR000182">
    <property type="entry name" value="GNAT_dom"/>
</dbReference>
<dbReference type="Pfam" id="PF00583">
    <property type="entry name" value="Acetyltransf_1"/>
    <property type="match status" value="1"/>
</dbReference>
<comment type="similarity">
    <text evidence="1 5">Belongs to the acetyltransferase family. RimI subfamily.</text>
</comment>
<evidence type="ECO:0000256" key="5">
    <source>
        <dbReference type="RuleBase" id="RU363094"/>
    </source>
</evidence>
<dbReference type="InterPro" id="IPR050680">
    <property type="entry name" value="YpeA/RimI_acetyltransf"/>
</dbReference>
<dbReference type="GO" id="GO:0008999">
    <property type="term" value="F:protein-N-terminal-alanine acetyltransferase activity"/>
    <property type="evidence" value="ECO:0007669"/>
    <property type="project" value="UniProtKB-EC"/>
</dbReference>
<feature type="domain" description="N-acetyltransferase" evidence="6">
    <location>
        <begin position="5"/>
        <end position="149"/>
    </location>
</feature>
<dbReference type="InterPro" id="IPR016181">
    <property type="entry name" value="Acyl_CoA_acyltransferase"/>
</dbReference>
<dbReference type="InterPro" id="IPR006464">
    <property type="entry name" value="AcTrfase_RimI/Ard1"/>
</dbReference>
<evidence type="ECO:0000256" key="4">
    <source>
        <dbReference type="ARBA" id="ARBA00023315"/>
    </source>
</evidence>
<dbReference type="Proteomes" id="UP000092971">
    <property type="component" value="Chromosome"/>
</dbReference>
<dbReference type="Gene3D" id="3.40.630.30">
    <property type="match status" value="1"/>
</dbReference>
<accession>A0A1B1YGC3</accession>
<evidence type="ECO:0000256" key="1">
    <source>
        <dbReference type="ARBA" id="ARBA00005395"/>
    </source>
</evidence>
<gene>
    <name evidence="7" type="ORF">CSTERTH_12680</name>
</gene>
<dbReference type="SUPFAM" id="SSF55729">
    <property type="entry name" value="Acyl-CoA N-acyltransferases (Nat)"/>
    <property type="match status" value="1"/>
</dbReference>
<proteinExistence type="inferred from homology"/>
<evidence type="ECO:0000256" key="3">
    <source>
        <dbReference type="ARBA" id="ARBA00022679"/>
    </source>
</evidence>